<dbReference type="PANTHER" id="PTHR13847:SF275">
    <property type="entry name" value="GAMMA-GLUTAMYLPUTRESCINE OXIDOREDUCTASE"/>
    <property type="match status" value="1"/>
</dbReference>
<accession>A0A291LX53</accession>
<organism evidence="3 4">
    <name type="scientific">Pacificitalea manganoxidans</name>
    <dbReference type="NCBI Taxonomy" id="1411902"/>
    <lineage>
        <taxon>Bacteria</taxon>
        <taxon>Pseudomonadati</taxon>
        <taxon>Pseudomonadota</taxon>
        <taxon>Alphaproteobacteria</taxon>
        <taxon>Rhodobacterales</taxon>
        <taxon>Paracoccaceae</taxon>
        <taxon>Pacificitalea</taxon>
    </lineage>
</organism>
<keyword evidence="4" id="KW-1185">Reference proteome</keyword>
<reference evidence="3 4" key="1">
    <citation type="submission" date="2017-05" db="EMBL/GenBank/DDBJ databases">
        <title>Comparative genomic and metabolic analysis of manganese-oxidizing mechanisms in Celeribater manganoxidans DY25T: its adaption to the environment of polymetallic nodule.</title>
        <authorList>
            <person name="Wang X."/>
        </authorList>
    </citation>
    <scope>NUCLEOTIDE SEQUENCE [LARGE SCALE GENOMIC DNA]</scope>
    <source>
        <strain evidence="3 4">DY25</strain>
    </source>
</reference>
<dbReference type="Gene3D" id="3.50.50.60">
    <property type="entry name" value="FAD/NAD(P)-binding domain"/>
    <property type="match status" value="1"/>
</dbReference>
<evidence type="ECO:0000313" key="4">
    <source>
        <dbReference type="Proteomes" id="UP000219050"/>
    </source>
</evidence>
<dbReference type="AlphaFoldDB" id="A0A291LX53"/>
<dbReference type="GO" id="GO:0005737">
    <property type="term" value="C:cytoplasm"/>
    <property type="evidence" value="ECO:0007669"/>
    <property type="project" value="TreeGrafter"/>
</dbReference>
<name>A0A291LX53_9RHOB</name>
<dbReference type="PANTHER" id="PTHR13847">
    <property type="entry name" value="SARCOSINE DEHYDROGENASE-RELATED"/>
    <property type="match status" value="1"/>
</dbReference>
<gene>
    <name evidence="3" type="ORF">CBW24_04155</name>
</gene>
<sequence length="432" mass="44779">MRPDGGGSGSAADPEGRLWADTAPYWPPCAPLEQDSTADVLVIGAGYTGLSAALHLAQSGVRVTVLEARRVGHGGSGRNVGLVNSGLWTAPDSLNDTLGAARGEALTAALAAAPDLVFDLIAQHGIACEARRDGTMHLAHAARALPALDTRAAQLARRGTPVEILDRAELAARLGSDRYAGALRDPRAGTVQPMGYARGLARAAQAAGAVIHETSPAQTITHQAGLWQAQTDRATIRAARLIRATNAYPTGSGAGAQPGHAPLHWVQAATAPLPSAWRARILPGGEGCWDTALAMHSLRSDAAGRLILGGVGNPTRPPSSAFCRAWIRAYARRLWPDLDLPPITHLWVGRIALTGDHLPRVEDLGAGGISIHGYGGRGIGPGTVFGRAAARWALGQADAFPLPITPPRGAAFAGLRGWGYDLGAAAMRVIGR</sequence>
<feature type="domain" description="FAD dependent oxidoreductase" evidence="2">
    <location>
        <begin position="39"/>
        <end position="392"/>
    </location>
</feature>
<dbReference type="OrthoDB" id="9806601at2"/>
<proteinExistence type="predicted"/>
<dbReference type="PRINTS" id="PR00420">
    <property type="entry name" value="RNGMNOXGNASE"/>
</dbReference>
<protein>
    <recommendedName>
        <fullName evidence="2">FAD dependent oxidoreductase domain-containing protein</fullName>
    </recommendedName>
</protein>
<dbReference type="Pfam" id="PF01266">
    <property type="entry name" value="DAO"/>
    <property type="match status" value="1"/>
</dbReference>
<keyword evidence="1" id="KW-0560">Oxidoreductase</keyword>
<evidence type="ECO:0000256" key="1">
    <source>
        <dbReference type="ARBA" id="ARBA00023002"/>
    </source>
</evidence>
<dbReference type="InterPro" id="IPR006076">
    <property type="entry name" value="FAD-dep_OxRdtase"/>
</dbReference>
<dbReference type="InterPro" id="IPR036188">
    <property type="entry name" value="FAD/NAD-bd_sf"/>
</dbReference>
<dbReference type="EMBL" id="CP021404">
    <property type="protein sequence ID" value="ATI41271.1"/>
    <property type="molecule type" value="Genomic_DNA"/>
</dbReference>
<dbReference type="RefSeq" id="WP_097372767.1">
    <property type="nucleotide sequence ID" value="NZ_CP021404.1"/>
</dbReference>
<dbReference type="Proteomes" id="UP000219050">
    <property type="component" value="Chromosome"/>
</dbReference>
<evidence type="ECO:0000313" key="3">
    <source>
        <dbReference type="EMBL" id="ATI41271.1"/>
    </source>
</evidence>
<dbReference type="SUPFAM" id="SSF51905">
    <property type="entry name" value="FAD/NAD(P)-binding domain"/>
    <property type="match status" value="1"/>
</dbReference>
<evidence type="ECO:0000259" key="2">
    <source>
        <dbReference type="Pfam" id="PF01266"/>
    </source>
</evidence>
<dbReference type="Gene3D" id="3.30.9.10">
    <property type="entry name" value="D-Amino Acid Oxidase, subunit A, domain 2"/>
    <property type="match status" value="1"/>
</dbReference>
<dbReference type="GO" id="GO:0016491">
    <property type="term" value="F:oxidoreductase activity"/>
    <property type="evidence" value="ECO:0007669"/>
    <property type="project" value="UniProtKB-KW"/>
</dbReference>
<dbReference type="KEGG" id="cmag:CBW24_04155"/>